<evidence type="ECO:0000313" key="2">
    <source>
        <dbReference type="EMBL" id="ONK74537.1"/>
    </source>
</evidence>
<dbReference type="PANTHER" id="PTHR36007:SF2">
    <property type="entry name" value="TRANSPORT PROTEIN-RELATED"/>
    <property type="match status" value="1"/>
</dbReference>
<dbReference type="Proteomes" id="UP000243459">
    <property type="component" value="Chromosome 3"/>
</dbReference>
<evidence type="ECO:0000313" key="3">
    <source>
        <dbReference type="Proteomes" id="UP000243459"/>
    </source>
</evidence>
<dbReference type="Gramene" id="ONK74537">
    <property type="protein sequence ID" value="ONK74537"/>
    <property type="gene ID" value="A4U43_C03F7390"/>
</dbReference>
<proteinExistence type="predicted"/>
<dbReference type="GO" id="GO:0009507">
    <property type="term" value="C:chloroplast"/>
    <property type="evidence" value="ECO:0007669"/>
    <property type="project" value="TreeGrafter"/>
</dbReference>
<sequence length="162" mass="18055">MRFQKPNSKPNPDLAQLRDPSLDLDPPISTNFASPLLISISSPLSIREPTQPICNAADQLRRFATPPICNSNSDKANADTCNPNLTIPNFPIGVRIQRNSQQEALPVLELKNFPIGVRIQRNSQQEALPVLELKRAIPVGYWMHLHPMQLTVLSIIGYICLV</sequence>
<dbReference type="InterPro" id="IPR009577">
    <property type="entry name" value="Sm_multidrug_ex"/>
</dbReference>
<dbReference type="EMBL" id="CM007383">
    <property type="protein sequence ID" value="ONK74537.1"/>
    <property type="molecule type" value="Genomic_DNA"/>
</dbReference>
<keyword evidence="3" id="KW-1185">Reference proteome</keyword>
<name>A0A5P1FAV1_ASPOF</name>
<organism evidence="2 3">
    <name type="scientific">Asparagus officinalis</name>
    <name type="common">Garden asparagus</name>
    <dbReference type="NCBI Taxonomy" id="4686"/>
    <lineage>
        <taxon>Eukaryota</taxon>
        <taxon>Viridiplantae</taxon>
        <taxon>Streptophyta</taxon>
        <taxon>Embryophyta</taxon>
        <taxon>Tracheophyta</taxon>
        <taxon>Spermatophyta</taxon>
        <taxon>Magnoliopsida</taxon>
        <taxon>Liliopsida</taxon>
        <taxon>Asparagales</taxon>
        <taxon>Asparagaceae</taxon>
        <taxon>Asparagoideae</taxon>
        <taxon>Asparagus</taxon>
    </lineage>
</organism>
<feature type="compositionally biased region" description="Polar residues" evidence="1">
    <location>
        <begin position="1"/>
        <end position="10"/>
    </location>
</feature>
<feature type="region of interest" description="Disordered" evidence="1">
    <location>
        <begin position="1"/>
        <end position="22"/>
    </location>
</feature>
<evidence type="ECO:0000256" key="1">
    <source>
        <dbReference type="SAM" id="MobiDB-lite"/>
    </source>
</evidence>
<dbReference type="AlphaFoldDB" id="A0A5P1FAV1"/>
<gene>
    <name evidence="2" type="ORF">A4U43_C03F7390</name>
</gene>
<protein>
    <submittedName>
        <fullName evidence="2">Uncharacterized protein</fullName>
    </submittedName>
</protein>
<dbReference type="PANTHER" id="PTHR36007">
    <property type="entry name" value="TRANSPORT PROTEIN-RELATED"/>
    <property type="match status" value="1"/>
</dbReference>
<reference evidence="3" key="1">
    <citation type="journal article" date="2017" name="Nat. Commun.">
        <title>The asparagus genome sheds light on the origin and evolution of a young Y chromosome.</title>
        <authorList>
            <person name="Harkess A."/>
            <person name="Zhou J."/>
            <person name="Xu C."/>
            <person name="Bowers J.E."/>
            <person name="Van der Hulst R."/>
            <person name="Ayyampalayam S."/>
            <person name="Mercati F."/>
            <person name="Riccardi P."/>
            <person name="McKain M.R."/>
            <person name="Kakrana A."/>
            <person name="Tang H."/>
            <person name="Ray J."/>
            <person name="Groenendijk J."/>
            <person name="Arikit S."/>
            <person name="Mathioni S.M."/>
            <person name="Nakano M."/>
            <person name="Shan H."/>
            <person name="Telgmann-Rauber A."/>
            <person name="Kanno A."/>
            <person name="Yue Z."/>
            <person name="Chen H."/>
            <person name="Li W."/>
            <person name="Chen Y."/>
            <person name="Xu X."/>
            <person name="Zhang Y."/>
            <person name="Luo S."/>
            <person name="Chen H."/>
            <person name="Gao J."/>
            <person name="Mao Z."/>
            <person name="Pires J.C."/>
            <person name="Luo M."/>
            <person name="Kudrna D."/>
            <person name="Wing R.A."/>
            <person name="Meyers B.C."/>
            <person name="Yi K."/>
            <person name="Kong H."/>
            <person name="Lavrijsen P."/>
            <person name="Sunseri F."/>
            <person name="Falavigna A."/>
            <person name="Ye Y."/>
            <person name="Leebens-Mack J.H."/>
            <person name="Chen G."/>
        </authorList>
    </citation>
    <scope>NUCLEOTIDE SEQUENCE [LARGE SCALE GENOMIC DNA]</scope>
    <source>
        <strain evidence="3">cv. DH0086</strain>
    </source>
</reference>
<accession>A0A5P1FAV1</accession>